<keyword evidence="1" id="KW-0472">Membrane</keyword>
<dbReference type="RefSeq" id="WP_188488644.1">
    <property type="nucleotide sequence ID" value="NZ_BMCS01000001.1"/>
</dbReference>
<reference evidence="3" key="1">
    <citation type="journal article" date="2019" name="Int. J. Syst. Evol. Microbiol.">
        <title>The Global Catalogue of Microorganisms (GCM) 10K type strain sequencing project: providing services to taxonomists for standard genome sequencing and annotation.</title>
        <authorList>
            <consortium name="The Broad Institute Genomics Platform"/>
            <consortium name="The Broad Institute Genome Sequencing Center for Infectious Disease"/>
            <person name="Wu L."/>
            <person name="Ma J."/>
        </authorList>
    </citation>
    <scope>NUCLEOTIDE SEQUENCE [LARGE SCALE GENOMIC DNA]</scope>
    <source>
        <strain evidence="3">CCM 7855</strain>
    </source>
</reference>
<keyword evidence="3" id="KW-1185">Reference proteome</keyword>
<gene>
    <name evidence="2" type="ORF">GCM10007298_16680</name>
</gene>
<evidence type="ECO:0000313" key="2">
    <source>
        <dbReference type="EMBL" id="GGF21423.1"/>
    </source>
</evidence>
<feature type="transmembrane region" description="Helical" evidence="1">
    <location>
        <begin position="48"/>
        <end position="65"/>
    </location>
</feature>
<dbReference type="EMBL" id="BMCS01000001">
    <property type="protein sequence ID" value="GGF21423.1"/>
    <property type="molecule type" value="Genomic_DNA"/>
</dbReference>
<sequence>MTDVLILVGLWSIAVGAVSGFAVTLVVEKPDVLRAIGLVHQRRVFQTHLDWIIMGILMVAVGAVASDTPDWALILVVIGGIMNPLLFIPLGFNADIQKMIVYKAISGLSFVALSTGLVVTAIAQTIAH</sequence>
<evidence type="ECO:0000256" key="1">
    <source>
        <dbReference type="SAM" id="Phobius"/>
    </source>
</evidence>
<feature type="transmembrane region" description="Helical" evidence="1">
    <location>
        <begin position="6"/>
        <end position="27"/>
    </location>
</feature>
<proteinExistence type="predicted"/>
<name>A0ABQ1UP64_9NOCA</name>
<accession>A0ABQ1UP64</accession>
<evidence type="ECO:0008006" key="4">
    <source>
        <dbReference type="Google" id="ProtNLM"/>
    </source>
</evidence>
<dbReference type="Proteomes" id="UP000632454">
    <property type="component" value="Unassembled WGS sequence"/>
</dbReference>
<evidence type="ECO:0000313" key="3">
    <source>
        <dbReference type="Proteomes" id="UP000632454"/>
    </source>
</evidence>
<keyword evidence="1" id="KW-0812">Transmembrane</keyword>
<comment type="caution">
    <text evidence="2">The sequence shown here is derived from an EMBL/GenBank/DDBJ whole genome shotgun (WGS) entry which is preliminary data.</text>
</comment>
<protein>
    <recommendedName>
        <fullName evidence="4">Hydroxylaminobenzene mutase</fullName>
    </recommendedName>
</protein>
<organism evidence="2 3">
    <name type="scientific">Williamsia phyllosphaerae</name>
    <dbReference type="NCBI Taxonomy" id="885042"/>
    <lineage>
        <taxon>Bacteria</taxon>
        <taxon>Bacillati</taxon>
        <taxon>Actinomycetota</taxon>
        <taxon>Actinomycetes</taxon>
        <taxon>Mycobacteriales</taxon>
        <taxon>Nocardiaceae</taxon>
        <taxon>Williamsia</taxon>
    </lineage>
</organism>
<keyword evidence="1" id="KW-1133">Transmembrane helix</keyword>
<feature type="transmembrane region" description="Helical" evidence="1">
    <location>
        <begin position="71"/>
        <end position="92"/>
    </location>
</feature>
<feature type="transmembrane region" description="Helical" evidence="1">
    <location>
        <begin position="104"/>
        <end position="127"/>
    </location>
</feature>